<gene>
    <name evidence="2" type="ORF">FPZ08_13870</name>
</gene>
<protein>
    <recommendedName>
        <fullName evidence="4">SH3 domain-containing protein</fullName>
    </recommendedName>
</protein>
<name>A0A5B8LVX5_9HYPH</name>
<dbReference type="OrthoDB" id="7596208at2"/>
<dbReference type="EMBL" id="CP042304">
    <property type="protein sequence ID" value="QDZ11735.1"/>
    <property type="molecule type" value="Genomic_DNA"/>
</dbReference>
<keyword evidence="1" id="KW-0732">Signal</keyword>
<dbReference type="Proteomes" id="UP000315364">
    <property type="component" value="Chromosome"/>
</dbReference>
<evidence type="ECO:0000313" key="2">
    <source>
        <dbReference type="EMBL" id="QDZ11735.1"/>
    </source>
</evidence>
<organism evidence="2 3">
    <name type="scientific">Devosia ginsengisoli</name>
    <dbReference type="NCBI Taxonomy" id="400770"/>
    <lineage>
        <taxon>Bacteria</taxon>
        <taxon>Pseudomonadati</taxon>
        <taxon>Pseudomonadota</taxon>
        <taxon>Alphaproteobacteria</taxon>
        <taxon>Hyphomicrobiales</taxon>
        <taxon>Devosiaceae</taxon>
        <taxon>Devosia</taxon>
    </lineage>
</organism>
<dbReference type="AlphaFoldDB" id="A0A5B8LVX5"/>
<accession>A0A5B8LVX5</accession>
<feature type="chain" id="PRO_5022707716" description="SH3 domain-containing protein" evidence="1">
    <location>
        <begin position="28"/>
        <end position="325"/>
    </location>
</feature>
<feature type="signal peptide" evidence="1">
    <location>
        <begin position="1"/>
        <end position="27"/>
    </location>
</feature>
<evidence type="ECO:0008006" key="4">
    <source>
        <dbReference type="Google" id="ProtNLM"/>
    </source>
</evidence>
<dbReference type="RefSeq" id="WP_146290553.1">
    <property type="nucleotide sequence ID" value="NZ_CP042304.1"/>
</dbReference>
<evidence type="ECO:0000256" key="1">
    <source>
        <dbReference type="SAM" id="SignalP"/>
    </source>
</evidence>
<keyword evidence="3" id="KW-1185">Reference proteome</keyword>
<sequence length="325" mass="34353">MTLSTCSSVALRAMLAASLMLPAGAMAQDNPGWHGTAYEGAATLFYGTPQSDHAELSFSCEAGSSTATFVSAFAPILTVDRVEVVVTLEAGDISLPIMTKDIVLELDNQSLLEGKVALDGRLIDLLGSEGMLSVFVEDGSEEYPLEGAMEAAAALLETCGQDADIAAIEICKFDAWAHGGSPNALVIRDGPSADAAAIADMPGPYEGYNDLSYPTVSVTGSSNGWFRIDEVTTDRYADRDLIVAFTGEGWVQGKALALYVESGLRASPSYDAVTSQFDAGTDSFLTVDRLYNCRGDWVEIGGTYAGKRVRGWSSDICESQITTCP</sequence>
<proteinExistence type="predicted"/>
<dbReference type="KEGG" id="dea:FPZ08_13870"/>
<reference evidence="2 3" key="1">
    <citation type="submission" date="2019-07" db="EMBL/GenBank/DDBJ databases">
        <title>Full genome sequence of Devosia sp. Gsoil 520.</title>
        <authorList>
            <person name="Im W.-T."/>
        </authorList>
    </citation>
    <scope>NUCLEOTIDE SEQUENCE [LARGE SCALE GENOMIC DNA]</scope>
    <source>
        <strain evidence="2 3">Gsoil 520</strain>
    </source>
</reference>
<evidence type="ECO:0000313" key="3">
    <source>
        <dbReference type="Proteomes" id="UP000315364"/>
    </source>
</evidence>